<accession>A4GHJ5</accession>
<gene>
    <name evidence="2" type="ORF">MBMO_EB0-35D03.0019</name>
</gene>
<sequence length="190" mass="22307">MKDYPVKLQIDYLESSNRLTALFRLILVIPIVIILGLISTYAEALSFAIAMMILFKQKYPKFWFEWNIGITKFAYRIAAYLFLMRDEYPSTDQDQSVQITVPYPAVKNDLKRWMPLVKWILVIPHIIVLIVLFIGVIFSTFFALFAILLTGKYPQEIFNFVEGFLRWTLRVSAYALLLTTDEYPPFRLKD</sequence>
<dbReference type="AlphaFoldDB" id="A4GHJ5"/>
<feature type="transmembrane region" description="Helical" evidence="1">
    <location>
        <begin position="119"/>
        <end position="149"/>
    </location>
</feature>
<evidence type="ECO:0000256" key="1">
    <source>
        <dbReference type="SAM" id="Phobius"/>
    </source>
</evidence>
<name>A4GHJ5_9BACT</name>
<proteinExistence type="predicted"/>
<dbReference type="Pfam" id="PF14333">
    <property type="entry name" value="DUF4389"/>
    <property type="match status" value="2"/>
</dbReference>
<protein>
    <recommendedName>
        <fullName evidence="3">DUF4389 domain-containing protein</fullName>
    </recommendedName>
</protein>
<feature type="transmembrane region" description="Helical" evidence="1">
    <location>
        <begin position="22"/>
        <end position="55"/>
    </location>
</feature>
<dbReference type="InterPro" id="IPR025498">
    <property type="entry name" value="DUF4389"/>
</dbReference>
<organism evidence="2">
    <name type="scientific">uncultured marine bacterium EB0_35D03</name>
    <dbReference type="NCBI Taxonomy" id="415435"/>
    <lineage>
        <taxon>Bacteria</taxon>
        <taxon>environmental samples</taxon>
    </lineage>
</organism>
<dbReference type="EMBL" id="EF089397">
    <property type="protein sequence ID" value="ABL97556.1"/>
    <property type="molecule type" value="Genomic_DNA"/>
</dbReference>
<evidence type="ECO:0008006" key="3">
    <source>
        <dbReference type="Google" id="ProtNLM"/>
    </source>
</evidence>
<keyword evidence="1" id="KW-1133">Transmembrane helix</keyword>
<reference evidence="2" key="1">
    <citation type="journal article" date="2007" name="Environ. Microbiol.">
        <title>Proteorhodopsin photosystem gene clusters exhibit co-evolutionary trends and shared ancestry among diverse marine microbial phyla.</title>
        <authorList>
            <person name="McCarren J."/>
            <person name="Delong E.F."/>
        </authorList>
    </citation>
    <scope>NUCLEOTIDE SEQUENCE</scope>
</reference>
<keyword evidence="1" id="KW-0472">Membrane</keyword>
<feature type="transmembrane region" description="Helical" evidence="1">
    <location>
        <begin position="62"/>
        <end position="83"/>
    </location>
</feature>
<evidence type="ECO:0000313" key="2">
    <source>
        <dbReference type="EMBL" id="ABL97556.1"/>
    </source>
</evidence>
<keyword evidence="1" id="KW-0812">Transmembrane</keyword>